<name>A0A6M4X7N8_9ACTN</name>
<keyword evidence="3" id="KW-1185">Reference proteome</keyword>
<gene>
    <name evidence="2" type="ORF">G9272_43585</name>
</gene>
<evidence type="ECO:0000313" key="3">
    <source>
        <dbReference type="Proteomes" id="UP000502665"/>
    </source>
</evidence>
<evidence type="ECO:0008006" key="4">
    <source>
        <dbReference type="Google" id="ProtNLM"/>
    </source>
</evidence>
<feature type="region of interest" description="Disordered" evidence="1">
    <location>
        <begin position="80"/>
        <end position="141"/>
    </location>
</feature>
<dbReference type="AlphaFoldDB" id="A0A6M4X7N8"/>
<organism evidence="2 3">
    <name type="scientific">Streptomyces asoensis</name>
    <dbReference type="NCBI Taxonomy" id="249586"/>
    <lineage>
        <taxon>Bacteria</taxon>
        <taxon>Bacillati</taxon>
        <taxon>Actinomycetota</taxon>
        <taxon>Actinomycetes</taxon>
        <taxon>Kitasatosporales</taxon>
        <taxon>Streptomycetaceae</taxon>
        <taxon>Streptomyces</taxon>
    </lineage>
</organism>
<accession>A0A6M4X7N8</accession>
<protein>
    <recommendedName>
        <fullName evidence="4">GntR family transcriptional regulator</fullName>
    </recommendedName>
</protein>
<dbReference type="Proteomes" id="UP000502665">
    <property type="component" value="Chromosome"/>
</dbReference>
<evidence type="ECO:0000313" key="2">
    <source>
        <dbReference type="EMBL" id="QJT06346.1"/>
    </source>
</evidence>
<evidence type="ECO:0000256" key="1">
    <source>
        <dbReference type="SAM" id="MobiDB-lite"/>
    </source>
</evidence>
<proteinExistence type="predicted"/>
<reference evidence="2" key="1">
    <citation type="submission" date="2020-03" db="EMBL/GenBank/DDBJ databases">
        <title>Molecular networking-based the target discovery of potent antiproliferative macrolactams: 5/6/7/16 polycyclic ansamycins and glycosylated trienomycin from Streptomyces cacaoi subsp. asoensis.</title>
        <authorList>
            <person name="Liu L.-L."/>
        </authorList>
    </citation>
    <scope>NUCLEOTIDE SEQUENCE [LARGE SCALE GENOMIC DNA]</scope>
    <source>
        <strain evidence="2">H2S5</strain>
    </source>
</reference>
<dbReference type="EMBL" id="CP049838">
    <property type="protein sequence ID" value="QJT06346.1"/>
    <property type="molecule type" value="Genomic_DNA"/>
</dbReference>
<dbReference type="RefSeq" id="WP_171401658.1">
    <property type="nucleotide sequence ID" value="NZ_CP049838.1"/>
</dbReference>
<sequence>MALFEGYRLYSVGTTTPTERAYRLLRTAVHRSYEPGERFMTRYDIGQSFDIGGKEAAAAVRQLIAEGLLTGPRGQYVNAYSVQQQRRRVKQLRERASRPAPRGPRTDEGGPGDRAGAARRRRLPGDVAAPCSRPGPVSRVL</sequence>